<comment type="function">
    <text evidence="9">Glucanases play a role in cell expansion during growth, in cell-cell fusion during mating, and in spore release during sporulation. This enzyme may be involved in beta-glucan degradation. Active on laminarin and lichenan.</text>
</comment>
<evidence type="ECO:0000256" key="11">
    <source>
        <dbReference type="ARBA" id="ARBA00043078"/>
    </source>
</evidence>
<keyword evidence="3" id="KW-0378">Hydrolase</keyword>
<evidence type="ECO:0000256" key="8">
    <source>
        <dbReference type="ARBA" id="ARBA00023326"/>
    </source>
</evidence>
<evidence type="ECO:0000256" key="7">
    <source>
        <dbReference type="ARBA" id="ARBA00023316"/>
    </source>
</evidence>
<keyword evidence="5" id="KW-0325">Glycoprotein</keyword>
<evidence type="ECO:0000256" key="1">
    <source>
        <dbReference type="ARBA" id="ARBA00004236"/>
    </source>
</evidence>
<dbReference type="RefSeq" id="WP_084194964.1">
    <property type="nucleotide sequence ID" value="NZ_FTOA01000008.1"/>
</dbReference>
<evidence type="ECO:0000313" key="14">
    <source>
        <dbReference type="Proteomes" id="UP000185678"/>
    </source>
</evidence>
<evidence type="ECO:0000256" key="10">
    <source>
        <dbReference type="ARBA" id="ARBA00042373"/>
    </source>
</evidence>
<protein>
    <recommendedName>
        <fullName evidence="11">Endo-1,3-beta-glucanase btgC</fullName>
    </recommendedName>
    <alternativeName>
        <fullName evidence="10">Laminarinase btgC</fullName>
    </alternativeName>
</protein>
<dbReference type="GO" id="GO:0005886">
    <property type="term" value="C:plasma membrane"/>
    <property type="evidence" value="ECO:0007669"/>
    <property type="project" value="UniProtKB-SubCell"/>
</dbReference>
<dbReference type="Gene3D" id="3.20.20.80">
    <property type="entry name" value="Glycosidases"/>
    <property type="match status" value="1"/>
</dbReference>
<evidence type="ECO:0000256" key="5">
    <source>
        <dbReference type="ARBA" id="ARBA00023180"/>
    </source>
</evidence>
<dbReference type="InterPro" id="IPR050732">
    <property type="entry name" value="Beta-glucan_modifiers"/>
</dbReference>
<dbReference type="Proteomes" id="UP000185678">
    <property type="component" value="Unassembled WGS sequence"/>
</dbReference>
<organism evidence="13 14">
    <name type="scientific">Insolitispirillum peregrinum</name>
    <dbReference type="NCBI Taxonomy" id="80876"/>
    <lineage>
        <taxon>Bacteria</taxon>
        <taxon>Pseudomonadati</taxon>
        <taxon>Pseudomonadota</taxon>
        <taxon>Alphaproteobacteria</taxon>
        <taxon>Rhodospirillales</taxon>
        <taxon>Novispirillaceae</taxon>
        <taxon>Insolitispirillum</taxon>
    </lineage>
</organism>
<feature type="transmembrane region" description="Helical" evidence="12">
    <location>
        <begin position="314"/>
        <end position="334"/>
    </location>
</feature>
<keyword evidence="8" id="KW-0624">Polysaccharide degradation</keyword>
<accession>A0A1N7PVX8</accession>
<dbReference type="GO" id="GO:0000272">
    <property type="term" value="P:polysaccharide catabolic process"/>
    <property type="evidence" value="ECO:0007669"/>
    <property type="project" value="UniProtKB-KW"/>
</dbReference>
<dbReference type="InterPro" id="IPR017853">
    <property type="entry name" value="GH"/>
</dbReference>
<dbReference type="GO" id="GO:0071555">
    <property type="term" value="P:cell wall organization"/>
    <property type="evidence" value="ECO:0007669"/>
    <property type="project" value="UniProtKB-KW"/>
</dbReference>
<dbReference type="PANTHER" id="PTHR16631:SF17">
    <property type="entry name" value="GLUCAN ENDO-1,3-BETA-GLUCOSIDASE BTGC"/>
    <property type="match status" value="1"/>
</dbReference>
<reference evidence="13 14" key="1">
    <citation type="submission" date="2017-01" db="EMBL/GenBank/DDBJ databases">
        <authorList>
            <person name="Mah S.A."/>
            <person name="Swanson W.J."/>
            <person name="Moy G.W."/>
            <person name="Vacquier V.D."/>
        </authorList>
    </citation>
    <scope>NUCLEOTIDE SEQUENCE [LARGE SCALE GENOMIC DNA]</scope>
    <source>
        <strain evidence="13 14">DSM 11589</strain>
    </source>
</reference>
<name>A0A1N7PVX8_9PROT</name>
<feature type="transmembrane region" description="Helical" evidence="12">
    <location>
        <begin position="408"/>
        <end position="430"/>
    </location>
</feature>
<keyword evidence="14" id="KW-1185">Reference proteome</keyword>
<dbReference type="AlphaFoldDB" id="A0A1N7PVX8"/>
<gene>
    <name evidence="13" type="ORF">SAMN05421779_108101</name>
</gene>
<proteinExistence type="predicted"/>
<keyword evidence="12" id="KW-0812">Transmembrane</keyword>
<dbReference type="OrthoDB" id="9806824at2"/>
<evidence type="ECO:0000313" key="13">
    <source>
        <dbReference type="EMBL" id="SIT14774.1"/>
    </source>
</evidence>
<keyword evidence="7" id="KW-0961">Cell wall biogenesis/degradation</keyword>
<keyword evidence="12" id="KW-1133">Transmembrane helix</keyword>
<evidence type="ECO:0000256" key="2">
    <source>
        <dbReference type="ARBA" id="ARBA00022475"/>
    </source>
</evidence>
<evidence type="ECO:0000256" key="4">
    <source>
        <dbReference type="ARBA" id="ARBA00023136"/>
    </source>
</evidence>
<keyword evidence="2" id="KW-1003">Cell membrane</keyword>
<dbReference type="GO" id="GO:0016787">
    <property type="term" value="F:hydrolase activity"/>
    <property type="evidence" value="ECO:0007669"/>
    <property type="project" value="UniProtKB-KW"/>
</dbReference>
<dbReference type="STRING" id="80876.SAMN05421779_108101"/>
<keyword evidence="4 12" id="KW-0472">Membrane</keyword>
<dbReference type="PANTHER" id="PTHR16631">
    <property type="entry name" value="GLUCAN 1,3-BETA-GLUCOSIDASE"/>
    <property type="match status" value="1"/>
</dbReference>
<evidence type="ECO:0000256" key="6">
    <source>
        <dbReference type="ARBA" id="ARBA00023277"/>
    </source>
</evidence>
<keyword evidence="6" id="KW-0119">Carbohydrate metabolism</keyword>
<feature type="transmembrane region" description="Helical" evidence="12">
    <location>
        <begin position="436"/>
        <end position="455"/>
    </location>
</feature>
<comment type="subcellular location">
    <subcellularLocation>
        <location evidence="1">Cell membrane</location>
    </subcellularLocation>
</comment>
<dbReference type="SUPFAM" id="SSF51445">
    <property type="entry name" value="(Trans)glycosidases"/>
    <property type="match status" value="1"/>
</dbReference>
<dbReference type="EMBL" id="FTOA01000008">
    <property type="protein sequence ID" value="SIT14774.1"/>
    <property type="molecule type" value="Genomic_DNA"/>
</dbReference>
<sequence>MGRGWIAAVFAACAVFAFFAWVQLGRPVAIPDAPTAHAACVSYAPFQGSETPFNESFVVPKERVLSDLQALATFTDCVRTYATTNGLDQVPEAAQKVGLKVLQGIWIGRKDSDNVKEMARGVALARQFPDTITGVIVGNEALLRREITADRLAVLIQQVKGQIAQPVTYADVWEFWEQNPSLAQAVDFITIHLLPYWEDQPTPVDDAIAHVVATHQHMEQVFPGKKLLIGEIGWPSAGRQRQGAEATLVNETRFIRGVIAAAAEHQWDYNLIESFDQPWKRALEGTAGGYWGLFTDDREPKVTLQGPLAEEAGWMRWAGLAAALGIGLGGLAASSGRRADLVGWGVSLLGGLASGGALSFLARHIEQSSRQPWEWILNGAIWCLMALTSVIILRALCQQTIHREDAALLGWLRRLALIVASVGVIGHVFGGRYRDFPSSMIVIAAVGFLLLRLRTDHDGVSRKPEDSWLAGAIVLGAPVVAISEGWLNGDALTWCALVLSLGLAALPWPWQGGGYGGSSFSR</sequence>
<feature type="transmembrane region" description="Helical" evidence="12">
    <location>
        <begin position="341"/>
        <end position="363"/>
    </location>
</feature>
<feature type="transmembrane region" description="Helical" evidence="12">
    <location>
        <begin position="375"/>
        <end position="396"/>
    </location>
</feature>
<evidence type="ECO:0000256" key="9">
    <source>
        <dbReference type="ARBA" id="ARBA00037649"/>
    </source>
</evidence>
<evidence type="ECO:0000256" key="12">
    <source>
        <dbReference type="SAM" id="Phobius"/>
    </source>
</evidence>
<evidence type="ECO:0000256" key="3">
    <source>
        <dbReference type="ARBA" id="ARBA00022801"/>
    </source>
</evidence>